<sequence length="78" mass="8622">MRTKSPVLVVAFGTTTDAMAMEQAGKRHGLQGRLIPIPRQLSAGCGLAWREPACNGQALRRMLEVERIDFDSLHSMEL</sequence>
<dbReference type="InterPro" id="IPR021778">
    <property type="entry name" value="Se/S_carrier-like"/>
</dbReference>
<protein>
    <submittedName>
        <fullName evidence="2">Phytoene dehydrogenase</fullName>
    </submittedName>
</protein>
<accession>A0A3N0AYC2</accession>
<dbReference type="EMBL" id="QICD01000030">
    <property type="protein sequence ID" value="RNL39881.1"/>
    <property type="molecule type" value="Genomic_DNA"/>
</dbReference>
<dbReference type="Pfam" id="PF11823">
    <property type="entry name" value="Se_S_carrier"/>
    <property type="match status" value="1"/>
</dbReference>
<evidence type="ECO:0000313" key="3">
    <source>
        <dbReference type="Proteomes" id="UP000278632"/>
    </source>
</evidence>
<organism evidence="2 3">
    <name type="scientific">Paraeggerthella hongkongensis</name>
    <dbReference type="NCBI Taxonomy" id="230658"/>
    <lineage>
        <taxon>Bacteria</taxon>
        <taxon>Bacillati</taxon>
        <taxon>Actinomycetota</taxon>
        <taxon>Coriobacteriia</taxon>
        <taxon>Eggerthellales</taxon>
        <taxon>Eggerthellaceae</taxon>
        <taxon>Paraeggerthella</taxon>
    </lineage>
</organism>
<dbReference type="Proteomes" id="UP000278632">
    <property type="component" value="Unassembled WGS sequence"/>
</dbReference>
<name>A0A3N0AYC2_9ACTN</name>
<evidence type="ECO:0000259" key="1">
    <source>
        <dbReference type="Pfam" id="PF11823"/>
    </source>
</evidence>
<dbReference type="AlphaFoldDB" id="A0A3N0AYC2"/>
<keyword evidence="3" id="KW-1185">Reference proteome</keyword>
<dbReference type="OrthoDB" id="3192849at2"/>
<proteinExistence type="predicted"/>
<feature type="domain" description="Putative Se/S carrier protein-like" evidence="1">
    <location>
        <begin position="9"/>
        <end position="74"/>
    </location>
</feature>
<reference evidence="3" key="1">
    <citation type="submission" date="2018-05" db="EMBL/GenBank/DDBJ databases">
        <title>Genome Sequencing of selected type strains of the family Eggerthellaceae.</title>
        <authorList>
            <person name="Danylec N."/>
            <person name="Stoll D.A."/>
            <person name="Doetsch A."/>
            <person name="Huch M."/>
        </authorList>
    </citation>
    <scope>NUCLEOTIDE SEQUENCE [LARGE SCALE GENOMIC DNA]</scope>
    <source>
        <strain evidence="3">DSM 16106</strain>
    </source>
</reference>
<gene>
    <name evidence="2" type="ORF">DMP08_10790</name>
</gene>
<comment type="caution">
    <text evidence="2">The sequence shown here is derived from an EMBL/GenBank/DDBJ whole genome shotgun (WGS) entry which is preliminary data.</text>
</comment>
<evidence type="ECO:0000313" key="2">
    <source>
        <dbReference type="EMBL" id="RNL39881.1"/>
    </source>
</evidence>